<organism evidence="2 3">
    <name type="scientific">Tetranychus urticae</name>
    <name type="common">Two-spotted spider mite</name>
    <dbReference type="NCBI Taxonomy" id="32264"/>
    <lineage>
        <taxon>Eukaryota</taxon>
        <taxon>Metazoa</taxon>
        <taxon>Ecdysozoa</taxon>
        <taxon>Arthropoda</taxon>
        <taxon>Chelicerata</taxon>
        <taxon>Arachnida</taxon>
        <taxon>Acari</taxon>
        <taxon>Acariformes</taxon>
        <taxon>Trombidiformes</taxon>
        <taxon>Prostigmata</taxon>
        <taxon>Eleutherengona</taxon>
        <taxon>Raphignathae</taxon>
        <taxon>Tetranychoidea</taxon>
        <taxon>Tetranychidae</taxon>
        <taxon>Tetranychus</taxon>
    </lineage>
</organism>
<dbReference type="InterPro" id="IPR032675">
    <property type="entry name" value="LRR_dom_sf"/>
</dbReference>
<dbReference type="Gene3D" id="1.20.1280.50">
    <property type="match status" value="1"/>
</dbReference>
<reference evidence="3" key="1">
    <citation type="submission" date="2011-08" db="EMBL/GenBank/DDBJ databases">
        <authorList>
            <person name="Rombauts S."/>
        </authorList>
    </citation>
    <scope>NUCLEOTIDE SEQUENCE</scope>
    <source>
        <strain evidence="3">London</strain>
    </source>
</reference>
<protein>
    <recommendedName>
        <fullName evidence="1">F-box domain-containing protein</fullName>
    </recommendedName>
</protein>
<accession>T1L5L5</accession>
<keyword evidence="3" id="KW-1185">Reference proteome</keyword>
<dbReference type="InterPro" id="IPR036047">
    <property type="entry name" value="F-box-like_dom_sf"/>
</dbReference>
<dbReference type="SUPFAM" id="SSF81383">
    <property type="entry name" value="F-box domain"/>
    <property type="match status" value="1"/>
</dbReference>
<proteinExistence type="predicted"/>
<evidence type="ECO:0000313" key="2">
    <source>
        <dbReference type="EnsemblMetazoa" id="tetur49g00030.1"/>
    </source>
</evidence>
<reference evidence="2" key="2">
    <citation type="submission" date="2015-06" db="UniProtKB">
        <authorList>
            <consortium name="EnsemblMetazoa"/>
        </authorList>
    </citation>
    <scope>IDENTIFICATION</scope>
</reference>
<name>T1L5L5_TETUR</name>
<dbReference type="EnsemblMetazoa" id="tetur49g00030.1">
    <property type="protein sequence ID" value="tetur49g00030.1"/>
    <property type="gene ID" value="tetur49g00030"/>
</dbReference>
<dbReference type="AlphaFoldDB" id="T1L5L5"/>
<dbReference type="Proteomes" id="UP000015104">
    <property type="component" value="Unassembled WGS sequence"/>
</dbReference>
<dbReference type="HOGENOM" id="CLU_029073_0_0_1"/>
<dbReference type="Pfam" id="PF12937">
    <property type="entry name" value="F-box-like"/>
    <property type="match status" value="1"/>
</dbReference>
<feature type="domain" description="F-box" evidence="1">
    <location>
        <begin position="3"/>
        <end position="38"/>
    </location>
</feature>
<sequence length="349" mass="41165">MLINELPDDCLLTIFDCIRNLTDLVNCFKVCIKWRNLIIVRTKKVKYFIGRSNYPPDSVCHLSDEPFDVTFLSKWFPNLRIFDIFTCEGISIDVAAKLIRDSESLKGIIADIFLCAGDLQRILMNDNLEMLSTDYMRLDTIEINENMKQLCLSSSNGFLSIHVLKKVAHSFPNLERLHTYCQAVHQWCSNGKSQDIRNWGCILMIGHTLLGHLKSWIHFQRYRYEPIEWDSLRRLMSKYPNIKHLAMRGISPKDEDIKQLILMLPKLTLLDIRESRGVTQEAADHVRDYCKRYGRSIKFYYKEDDKQIESDWPMSLNRPVQICRGFDFMEHCFFKKFYQLPHFLDPIDD</sequence>
<dbReference type="Gene3D" id="3.80.10.10">
    <property type="entry name" value="Ribonuclease Inhibitor"/>
    <property type="match status" value="1"/>
</dbReference>
<evidence type="ECO:0000259" key="1">
    <source>
        <dbReference type="Pfam" id="PF12937"/>
    </source>
</evidence>
<dbReference type="InterPro" id="IPR001810">
    <property type="entry name" value="F-box_dom"/>
</dbReference>
<dbReference type="EMBL" id="CAEY01001337">
    <property type="status" value="NOT_ANNOTATED_CDS"/>
    <property type="molecule type" value="Genomic_DNA"/>
</dbReference>
<dbReference type="SUPFAM" id="SSF52047">
    <property type="entry name" value="RNI-like"/>
    <property type="match status" value="1"/>
</dbReference>
<evidence type="ECO:0000313" key="3">
    <source>
        <dbReference type="Proteomes" id="UP000015104"/>
    </source>
</evidence>